<proteinExistence type="predicted"/>
<evidence type="ECO:0000313" key="2">
    <source>
        <dbReference type="Proteomes" id="UP001493487"/>
    </source>
</evidence>
<gene>
    <name evidence="1" type="primary">rhuM</name>
    <name evidence="1" type="ORF">QJS35_01230</name>
</gene>
<dbReference type="InterPro" id="IPR011204">
    <property type="entry name" value="Virulence_RhuM-like"/>
</dbReference>
<dbReference type="Proteomes" id="UP001493487">
    <property type="component" value="Unassembled WGS sequence"/>
</dbReference>
<evidence type="ECO:0000313" key="1">
    <source>
        <dbReference type="EMBL" id="MEQ4481009.1"/>
    </source>
</evidence>
<dbReference type="PANTHER" id="PTHR35810">
    <property type="entry name" value="CYTOPLASMIC PROTEIN-RELATED"/>
    <property type="match status" value="1"/>
</dbReference>
<dbReference type="Pfam" id="PF13310">
    <property type="entry name" value="Virulence_RhuM"/>
    <property type="match status" value="1"/>
</dbReference>
<comment type="caution">
    <text evidence="1">The sequence shown here is derived from an EMBL/GenBank/DDBJ whole genome shotgun (WGS) entry which is preliminary data.</text>
</comment>
<reference evidence="1 2" key="1">
    <citation type="journal article" date="2023" name="Genome Announc.">
        <title>Pan-Genome Analyses of the Genus Cohnella and Proposal of the Novel Species Cohnella silvisoli sp. nov., Isolated from Forest Soil.</title>
        <authorList>
            <person name="Wang C."/>
            <person name="Mao L."/>
            <person name="Bao G."/>
            <person name="Zhu H."/>
        </authorList>
    </citation>
    <scope>NUCLEOTIDE SEQUENCE [LARGE SCALE GENOMIC DNA]</scope>
    <source>
        <strain evidence="1 2">NL03-T5-1</strain>
    </source>
</reference>
<dbReference type="PANTHER" id="PTHR35810:SF1">
    <property type="entry name" value="CYTOPLASMIC PROTEIN"/>
    <property type="match status" value="1"/>
</dbReference>
<organism evidence="1 2">
    <name type="scientific">Cohnella silvisoli</name>
    <dbReference type="NCBI Taxonomy" id="2873699"/>
    <lineage>
        <taxon>Bacteria</taxon>
        <taxon>Bacillati</taxon>
        <taxon>Bacillota</taxon>
        <taxon>Bacilli</taxon>
        <taxon>Bacillales</taxon>
        <taxon>Paenibacillaceae</taxon>
        <taxon>Cohnella</taxon>
    </lineage>
</organism>
<name>A0ABV1KLN9_9BACL</name>
<accession>A0ABV1KLN9</accession>
<keyword evidence="2" id="KW-1185">Reference proteome</keyword>
<dbReference type="EMBL" id="JASKHM010000001">
    <property type="protein sequence ID" value="MEQ4481009.1"/>
    <property type="molecule type" value="Genomic_DNA"/>
</dbReference>
<sequence length="132" mass="15473">MISVGYRVKSHRGTQFRIWSTQRLREYLIKGFTMNDVLLKQAGGGNYFNELLARIRDIRSSENWIERLDAFLKLNEYEILTHPGMISHEAGLKKAHAEYDKYREKSNNELSLVEKHFLNSLDHTMDKLIGES</sequence>
<protein>
    <submittedName>
        <fullName evidence="1">RhuM family protein</fullName>
    </submittedName>
</protein>